<sequence>METDYYCTEKNVRWNAVVSGDRCCCAADGITNKVESHHPSSLIAFHRTALISQIYRLNNCKYSKVKVEASKKIFIIVSRTNWCNEVIKMIFGASAEAMRKSSNVIAWATPYNYTRSIDPSNRCHDDAYFDNATRTAYGLAKVDLFCRKWRLNLLPRIWKRSVQENKQKKQEHHPFKVSIHESNESFITITIGVLLYVILGVCFLAANLAYLFGIFIVYDSSVAEEDKKRSSSDESQ</sequence>
<name>A0A3P7FEV0_WUCBA</name>
<keyword evidence="1" id="KW-0812">Transmembrane</keyword>
<gene>
    <name evidence="2" type="ORF">WBA_LOCUS2774</name>
</gene>
<protein>
    <submittedName>
        <fullName evidence="2">Uncharacterized protein</fullName>
    </submittedName>
</protein>
<dbReference type="OMA" id="IFIVYDS"/>
<accession>A0A3P7FEV0</accession>
<dbReference type="AlphaFoldDB" id="A0A3P7FEV0"/>
<dbReference type="InParanoid" id="A0A3P7FEV0"/>
<organism evidence="2 3">
    <name type="scientific">Wuchereria bancrofti</name>
    <dbReference type="NCBI Taxonomy" id="6293"/>
    <lineage>
        <taxon>Eukaryota</taxon>
        <taxon>Metazoa</taxon>
        <taxon>Ecdysozoa</taxon>
        <taxon>Nematoda</taxon>
        <taxon>Chromadorea</taxon>
        <taxon>Rhabditida</taxon>
        <taxon>Spirurina</taxon>
        <taxon>Spiruromorpha</taxon>
        <taxon>Filarioidea</taxon>
        <taxon>Onchocercidae</taxon>
        <taxon>Wuchereria</taxon>
    </lineage>
</organism>
<keyword evidence="1" id="KW-1133">Transmembrane helix</keyword>
<keyword evidence="1" id="KW-0472">Membrane</keyword>
<feature type="transmembrane region" description="Helical" evidence="1">
    <location>
        <begin position="193"/>
        <end position="218"/>
    </location>
</feature>
<evidence type="ECO:0000256" key="1">
    <source>
        <dbReference type="SAM" id="Phobius"/>
    </source>
</evidence>
<dbReference type="OrthoDB" id="5787977at2759"/>
<evidence type="ECO:0000313" key="2">
    <source>
        <dbReference type="EMBL" id="VDM09388.1"/>
    </source>
</evidence>
<reference evidence="2 3" key="1">
    <citation type="submission" date="2018-11" db="EMBL/GenBank/DDBJ databases">
        <authorList>
            <consortium name="Pathogen Informatics"/>
        </authorList>
    </citation>
    <scope>NUCLEOTIDE SEQUENCE [LARGE SCALE GENOMIC DNA]</scope>
</reference>
<keyword evidence="3" id="KW-1185">Reference proteome</keyword>
<proteinExistence type="predicted"/>
<dbReference type="EMBL" id="UYWW01000824">
    <property type="protein sequence ID" value="VDM09388.1"/>
    <property type="molecule type" value="Genomic_DNA"/>
</dbReference>
<evidence type="ECO:0000313" key="3">
    <source>
        <dbReference type="Proteomes" id="UP000270924"/>
    </source>
</evidence>
<dbReference type="Proteomes" id="UP000270924">
    <property type="component" value="Unassembled WGS sequence"/>
</dbReference>